<keyword evidence="5 10" id="KW-0378">Hydrolase</keyword>
<dbReference type="RefSeq" id="WP_248652483.1">
    <property type="nucleotide sequence ID" value="NZ_CP096660.1"/>
</dbReference>
<dbReference type="CDD" id="cd07327">
    <property type="entry name" value="M48B_HtpX_like"/>
    <property type="match status" value="1"/>
</dbReference>
<keyword evidence="8 10" id="KW-0482">Metalloprotease</keyword>
<evidence type="ECO:0000313" key="14">
    <source>
        <dbReference type="EMBL" id="UPV76450.1"/>
    </source>
</evidence>
<dbReference type="GeneID" id="72187536"/>
<dbReference type="AlphaFoldDB" id="A0A8U0HZK2"/>
<evidence type="ECO:0000256" key="11">
    <source>
        <dbReference type="SAM" id="MobiDB-lite"/>
    </source>
</evidence>
<name>A0A8U0HZK2_9EURY</name>
<evidence type="ECO:0000256" key="8">
    <source>
        <dbReference type="ARBA" id="ARBA00023049"/>
    </source>
</evidence>
<keyword evidence="9 12" id="KW-0472">Membrane</keyword>
<feature type="compositionally biased region" description="Low complexity" evidence="11">
    <location>
        <begin position="26"/>
        <end position="37"/>
    </location>
</feature>
<evidence type="ECO:0000256" key="6">
    <source>
        <dbReference type="ARBA" id="ARBA00022833"/>
    </source>
</evidence>
<dbReference type="PANTHER" id="PTHR43221:SF2">
    <property type="entry name" value="PROTEASE HTPX HOMOLOG"/>
    <property type="match status" value="1"/>
</dbReference>
<sequence length="389" mass="39851">MSRDATSNSGPPGGTDARDADSGRIDSGTDGSTNSSGETLGLTHRIALTLALVLAADAAFVAVLAYLFRPWLVALAGDVGGSWLALAALVAPATLALAWGQLRYTRREALAAADARPVSESERPDLHARVRRLAQTAGVTPPSVAVAETDTANSFTVGDLRGGTVVVTTGLLDTLSEAQLDAVLAHELAHLRNRDAAVMTLATFLPALANDEYSLVSDAAAPLRSLAVGVAAVVGYAASTALVGAPPFSVESFVAFGGFAVFTVLFGGVALGLLALPVAVLSGHLSRYREFAADRAGALTAGDPAAMAGALETLDADAAERPTEDVRANSVRELCFLPHGIVGNEESVGDDAADDPLAGLPIEVPTHPATAERVARLRDLAAEGRDGYR</sequence>
<dbReference type="KEGG" id="halx:M0R89_20015"/>
<evidence type="ECO:0000256" key="12">
    <source>
        <dbReference type="SAM" id="Phobius"/>
    </source>
</evidence>
<evidence type="ECO:0000256" key="7">
    <source>
        <dbReference type="ARBA" id="ARBA00022989"/>
    </source>
</evidence>
<evidence type="ECO:0000256" key="4">
    <source>
        <dbReference type="ARBA" id="ARBA00022723"/>
    </source>
</evidence>
<keyword evidence="7 12" id="KW-1133">Transmembrane helix</keyword>
<feature type="compositionally biased region" description="Polar residues" evidence="11">
    <location>
        <begin position="1"/>
        <end position="10"/>
    </location>
</feature>
<protein>
    <submittedName>
        <fullName evidence="14">M48 family metalloprotease</fullName>
        <ecNumber evidence="14">3.4.24.-</ecNumber>
    </submittedName>
</protein>
<dbReference type="Pfam" id="PF01435">
    <property type="entry name" value="Peptidase_M48"/>
    <property type="match status" value="1"/>
</dbReference>
<dbReference type="GO" id="GO:0006508">
    <property type="term" value="P:proteolysis"/>
    <property type="evidence" value="ECO:0007669"/>
    <property type="project" value="UniProtKB-KW"/>
</dbReference>
<feature type="transmembrane region" description="Helical" evidence="12">
    <location>
        <begin position="226"/>
        <end position="248"/>
    </location>
</feature>
<dbReference type="InterPro" id="IPR001915">
    <property type="entry name" value="Peptidase_M48"/>
</dbReference>
<evidence type="ECO:0000259" key="13">
    <source>
        <dbReference type="Pfam" id="PF01435"/>
    </source>
</evidence>
<evidence type="ECO:0000313" key="15">
    <source>
        <dbReference type="Proteomes" id="UP000830729"/>
    </source>
</evidence>
<dbReference type="GO" id="GO:0046872">
    <property type="term" value="F:metal ion binding"/>
    <property type="evidence" value="ECO:0007669"/>
    <property type="project" value="UniProtKB-KW"/>
</dbReference>
<keyword evidence="6 10" id="KW-0862">Zinc</keyword>
<feature type="domain" description="Peptidase M48" evidence="13">
    <location>
        <begin position="121"/>
        <end position="380"/>
    </location>
</feature>
<dbReference type="PANTHER" id="PTHR43221">
    <property type="entry name" value="PROTEASE HTPX"/>
    <property type="match status" value="1"/>
</dbReference>
<evidence type="ECO:0000256" key="5">
    <source>
        <dbReference type="ARBA" id="ARBA00022801"/>
    </source>
</evidence>
<evidence type="ECO:0000256" key="9">
    <source>
        <dbReference type="ARBA" id="ARBA00023136"/>
    </source>
</evidence>
<keyword evidence="15" id="KW-1185">Reference proteome</keyword>
<dbReference type="InterPro" id="IPR050083">
    <property type="entry name" value="HtpX_protease"/>
</dbReference>
<evidence type="ECO:0000256" key="3">
    <source>
        <dbReference type="ARBA" id="ARBA00022692"/>
    </source>
</evidence>
<dbReference type="Proteomes" id="UP000830729">
    <property type="component" value="Plasmid unnamed1"/>
</dbReference>
<organism evidence="14 15">
    <name type="scientific">Halorussus limi</name>
    <dbReference type="NCBI Taxonomy" id="2938695"/>
    <lineage>
        <taxon>Archaea</taxon>
        <taxon>Methanobacteriati</taxon>
        <taxon>Methanobacteriota</taxon>
        <taxon>Stenosarchaea group</taxon>
        <taxon>Halobacteria</taxon>
        <taxon>Halobacteriales</taxon>
        <taxon>Haladaptataceae</taxon>
        <taxon>Halorussus</taxon>
    </lineage>
</organism>
<gene>
    <name evidence="14" type="ORF">M0R89_20015</name>
</gene>
<dbReference type="EC" id="3.4.24.-" evidence="14"/>
<keyword evidence="1" id="KW-1003">Cell membrane</keyword>
<comment type="similarity">
    <text evidence="10">Belongs to the peptidase M48 family.</text>
</comment>
<keyword evidence="3 12" id="KW-0812">Transmembrane</keyword>
<evidence type="ECO:0000256" key="2">
    <source>
        <dbReference type="ARBA" id="ARBA00022670"/>
    </source>
</evidence>
<keyword evidence="14" id="KW-0614">Plasmid</keyword>
<comment type="cofactor">
    <cofactor evidence="10">
        <name>Zn(2+)</name>
        <dbReference type="ChEBI" id="CHEBI:29105"/>
    </cofactor>
    <text evidence="10">Binds 1 zinc ion per subunit.</text>
</comment>
<accession>A0A8U0HZK2</accession>
<dbReference type="Gene3D" id="3.30.2010.10">
    <property type="entry name" value="Metalloproteases ('zincins'), catalytic domain"/>
    <property type="match status" value="1"/>
</dbReference>
<feature type="transmembrane region" description="Helical" evidence="12">
    <location>
        <begin position="80"/>
        <end position="100"/>
    </location>
</feature>
<feature type="transmembrane region" description="Helical" evidence="12">
    <location>
        <begin position="46"/>
        <end position="68"/>
    </location>
</feature>
<evidence type="ECO:0000256" key="10">
    <source>
        <dbReference type="RuleBase" id="RU003983"/>
    </source>
</evidence>
<feature type="region of interest" description="Disordered" evidence="11">
    <location>
        <begin position="1"/>
        <end position="38"/>
    </location>
</feature>
<dbReference type="EMBL" id="CP096660">
    <property type="protein sequence ID" value="UPV76450.1"/>
    <property type="molecule type" value="Genomic_DNA"/>
</dbReference>
<reference evidence="14 15" key="1">
    <citation type="submission" date="2022-04" db="EMBL/GenBank/DDBJ databases">
        <title>Diverse halophilic archaea isolated from saline environments.</title>
        <authorList>
            <person name="Cui H.-L."/>
        </authorList>
    </citation>
    <scope>NUCLEOTIDE SEQUENCE [LARGE SCALE GENOMIC DNA]</scope>
    <source>
        <strain evidence="14 15">XZYJT49</strain>
        <plasmid evidence="14 15">unnamed1</plasmid>
    </source>
</reference>
<geneLocation type="plasmid" evidence="14 15">
    <name>unnamed1</name>
</geneLocation>
<keyword evidence="2 10" id="KW-0645">Protease</keyword>
<dbReference type="GO" id="GO:0004222">
    <property type="term" value="F:metalloendopeptidase activity"/>
    <property type="evidence" value="ECO:0007669"/>
    <property type="project" value="InterPro"/>
</dbReference>
<evidence type="ECO:0000256" key="1">
    <source>
        <dbReference type="ARBA" id="ARBA00022475"/>
    </source>
</evidence>
<feature type="transmembrane region" description="Helical" evidence="12">
    <location>
        <begin position="254"/>
        <end position="281"/>
    </location>
</feature>
<proteinExistence type="inferred from homology"/>
<keyword evidence="4" id="KW-0479">Metal-binding</keyword>